<dbReference type="InterPro" id="IPR003593">
    <property type="entry name" value="AAA+_ATPase"/>
</dbReference>
<keyword evidence="2" id="KW-0813">Transport</keyword>
<dbReference type="OrthoDB" id="9804819at2"/>
<evidence type="ECO:0000256" key="1">
    <source>
        <dbReference type="ARBA" id="ARBA00005417"/>
    </source>
</evidence>
<dbReference type="PROSITE" id="PS50893">
    <property type="entry name" value="ABC_TRANSPORTER_2"/>
    <property type="match status" value="1"/>
</dbReference>
<dbReference type="InterPro" id="IPR050763">
    <property type="entry name" value="ABC_transporter_ATP-binding"/>
</dbReference>
<organism evidence="6 7">
    <name type="scientific">Natranaerobius trueperi</name>
    <dbReference type="NCBI Taxonomy" id="759412"/>
    <lineage>
        <taxon>Bacteria</taxon>
        <taxon>Bacillati</taxon>
        <taxon>Bacillota</taxon>
        <taxon>Clostridia</taxon>
        <taxon>Natranaerobiales</taxon>
        <taxon>Natranaerobiaceae</taxon>
        <taxon>Natranaerobius</taxon>
    </lineage>
</organism>
<keyword evidence="3" id="KW-0547">Nucleotide-binding</keyword>
<dbReference type="EMBL" id="NIQC01000021">
    <property type="protein sequence ID" value="OWZ83313.1"/>
    <property type="molecule type" value="Genomic_DNA"/>
</dbReference>
<dbReference type="SUPFAM" id="SSF52540">
    <property type="entry name" value="P-loop containing nucleoside triphosphate hydrolases"/>
    <property type="match status" value="1"/>
</dbReference>
<proteinExistence type="inferred from homology"/>
<dbReference type="Pfam" id="PF00005">
    <property type="entry name" value="ABC_tran"/>
    <property type="match status" value="1"/>
</dbReference>
<evidence type="ECO:0000259" key="5">
    <source>
        <dbReference type="PROSITE" id="PS50893"/>
    </source>
</evidence>
<dbReference type="Gene3D" id="3.40.50.300">
    <property type="entry name" value="P-loop containing nucleotide triphosphate hydrolases"/>
    <property type="match status" value="1"/>
</dbReference>
<dbReference type="GO" id="GO:0005524">
    <property type="term" value="F:ATP binding"/>
    <property type="evidence" value="ECO:0007669"/>
    <property type="project" value="UniProtKB-KW"/>
</dbReference>
<dbReference type="SMART" id="SM00382">
    <property type="entry name" value="AAA"/>
    <property type="match status" value="1"/>
</dbReference>
<evidence type="ECO:0000313" key="6">
    <source>
        <dbReference type="EMBL" id="OWZ83313.1"/>
    </source>
</evidence>
<dbReference type="PROSITE" id="PS00211">
    <property type="entry name" value="ABC_TRANSPORTER_1"/>
    <property type="match status" value="1"/>
</dbReference>
<evidence type="ECO:0000256" key="2">
    <source>
        <dbReference type="ARBA" id="ARBA00022448"/>
    </source>
</evidence>
<dbReference type="AlphaFoldDB" id="A0A226BWE0"/>
<protein>
    <submittedName>
        <fullName evidence="6">ABC transporter</fullName>
    </submittedName>
</protein>
<evidence type="ECO:0000256" key="4">
    <source>
        <dbReference type="ARBA" id="ARBA00022840"/>
    </source>
</evidence>
<dbReference type="InterPro" id="IPR017871">
    <property type="entry name" value="ABC_transporter-like_CS"/>
</dbReference>
<dbReference type="PANTHER" id="PTHR42711">
    <property type="entry name" value="ABC TRANSPORTER ATP-BINDING PROTEIN"/>
    <property type="match status" value="1"/>
</dbReference>
<reference evidence="6 7" key="1">
    <citation type="submission" date="2017-06" db="EMBL/GenBank/DDBJ databases">
        <title>Draft Genome Sequence of Natranaerobius trueperi halophilic, alkalithermophilic bacteria from soda lakes.</title>
        <authorList>
            <person name="Zhao B."/>
        </authorList>
    </citation>
    <scope>NUCLEOTIDE SEQUENCE [LARGE SCALE GENOMIC DNA]</scope>
    <source>
        <strain evidence="6 7">DSM 18760</strain>
    </source>
</reference>
<dbReference type="RefSeq" id="WP_089023985.1">
    <property type="nucleotide sequence ID" value="NZ_NIQC01000021.1"/>
</dbReference>
<keyword evidence="4" id="KW-0067">ATP-binding</keyword>
<accession>A0A226BWE0</accession>
<dbReference type="PANTHER" id="PTHR42711:SF5">
    <property type="entry name" value="ABC TRANSPORTER ATP-BINDING PROTEIN NATA"/>
    <property type="match status" value="1"/>
</dbReference>
<evidence type="ECO:0000313" key="7">
    <source>
        <dbReference type="Proteomes" id="UP000214588"/>
    </source>
</evidence>
<gene>
    <name evidence="6" type="ORF">CDO51_09245</name>
</gene>
<name>A0A226BWE0_9FIRM</name>
<keyword evidence="7" id="KW-1185">Reference proteome</keyword>
<comment type="similarity">
    <text evidence="1">Belongs to the ABC transporter superfamily.</text>
</comment>
<sequence>MKYNKQPLIEVNNLTKKFGDFKAADNICFYIESGETFGFLGPNGAGKSSTINMLTGLSRITSGEYFVLGNDFEKNHKELKKIIGVVPDESNMYDELTGFENLFFTGSLYGIDKRTRADRAKQLLKKFNLSEVKNKLFRYYSKGMKRKLTIAAALMHQPKILFLDEPTTGIDIQSARDIRSLIKQLNYDGKTVFLTTHYIEEAERLCERIAFIVNGQIVKIDKTNKLLIDENKGKTIEFVVDKVTPGIEKQIKEQFNVKLVNIKSKSYVVIESEDFTTIFPYIEFFNKLKINVLEAKVLKLSLEDVFVRMTGIESNFLKTEKGESTHD</sequence>
<comment type="caution">
    <text evidence="6">The sequence shown here is derived from an EMBL/GenBank/DDBJ whole genome shotgun (WGS) entry which is preliminary data.</text>
</comment>
<dbReference type="Proteomes" id="UP000214588">
    <property type="component" value="Unassembled WGS sequence"/>
</dbReference>
<evidence type="ECO:0000256" key="3">
    <source>
        <dbReference type="ARBA" id="ARBA00022741"/>
    </source>
</evidence>
<dbReference type="InterPro" id="IPR003439">
    <property type="entry name" value="ABC_transporter-like_ATP-bd"/>
</dbReference>
<dbReference type="InterPro" id="IPR027417">
    <property type="entry name" value="P-loop_NTPase"/>
</dbReference>
<feature type="domain" description="ABC transporter" evidence="5">
    <location>
        <begin position="9"/>
        <end position="239"/>
    </location>
</feature>
<dbReference type="GO" id="GO:0016887">
    <property type="term" value="F:ATP hydrolysis activity"/>
    <property type="evidence" value="ECO:0007669"/>
    <property type="project" value="InterPro"/>
</dbReference>